<accession>V4AFI7</accession>
<dbReference type="GeneID" id="20244916"/>
<proteinExistence type="inferred from homology"/>
<dbReference type="GO" id="GO:0000398">
    <property type="term" value="P:mRNA splicing, via spliceosome"/>
    <property type="evidence" value="ECO:0007669"/>
    <property type="project" value="InterPro"/>
</dbReference>
<dbReference type="STRING" id="225164.V4AFI7"/>
<comment type="subcellular location">
    <subcellularLocation>
        <location evidence="1">Nucleus</location>
    </subcellularLocation>
</comment>
<keyword evidence="3" id="KW-0539">Nucleus</keyword>
<dbReference type="KEGG" id="lgi:LOTGIDRAFT_190915"/>
<name>V4AFI7_LOTGI</name>
<dbReference type="InterPro" id="IPR022783">
    <property type="entry name" value="GCFC_dom"/>
</dbReference>
<feature type="compositionally biased region" description="Basic and acidic residues" evidence="5">
    <location>
        <begin position="103"/>
        <end position="115"/>
    </location>
</feature>
<evidence type="ECO:0000256" key="4">
    <source>
        <dbReference type="SAM" id="Coils"/>
    </source>
</evidence>
<reference evidence="7 8" key="1">
    <citation type="journal article" date="2013" name="Nature">
        <title>Insights into bilaterian evolution from three spiralian genomes.</title>
        <authorList>
            <person name="Simakov O."/>
            <person name="Marletaz F."/>
            <person name="Cho S.J."/>
            <person name="Edsinger-Gonzales E."/>
            <person name="Havlak P."/>
            <person name="Hellsten U."/>
            <person name="Kuo D.H."/>
            <person name="Larsson T."/>
            <person name="Lv J."/>
            <person name="Arendt D."/>
            <person name="Savage R."/>
            <person name="Osoegawa K."/>
            <person name="de Jong P."/>
            <person name="Grimwood J."/>
            <person name="Chapman J.A."/>
            <person name="Shapiro H."/>
            <person name="Aerts A."/>
            <person name="Otillar R.P."/>
            <person name="Terry A.Y."/>
            <person name="Boore J.L."/>
            <person name="Grigoriev I.V."/>
            <person name="Lindberg D.R."/>
            <person name="Seaver E.C."/>
            <person name="Weisblat D.A."/>
            <person name="Putnam N.H."/>
            <person name="Rokhsar D.S."/>
        </authorList>
    </citation>
    <scope>NUCLEOTIDE SEQUENCE [LARGE SCALE GENOMIC DNA]</scope>
</reference>
<dbReference type="GO" id="GO:0005634">
    <property type="term" value="C:nucleus"/>
    <property type="evidence" value="ECO:0007669"/>
    <property type="project" value="UniProtKB-SubCell"/>
</dbReference>
<evidence type="ECO:0000256" key="3">
    <source>
        <dbReference type="ARBA" id="ARBA00023242"/>
    </source>
</evidence>
<gene>
    <name evidence="7" type="ORF">LOTGIDRAFT_190915</name>
</gene>
<dbReference type="InterPro" id="IPR012890">
    <property type="entry name" value="GCFC2-like"/>
</dbReference>
<keyword evidence="4" id="KW-0175">Coiled coil</keyword>
<evidence type="ECO:0000259" key="6">
    <source>
        <dbReference type="Pfam" id="PF07842"/>
    </source>
</evidence>
<dbReference type="EMBL" id="KB202124">
    <property type="protein sequence ID" value="ESO92141.1"/>
    <property type="molecule type" value="Genomic_DNA"/>
</dbReference>
<feature type="coiled-coil region" evidence="4">
    <location>
        <begin position="3"/>
        <end position="37"/>
    </location>
</feature>
<organism evidence="7 8">
    <name type="scientific">Lottia gigantea</name>
    <name type="common">Giant owl limpet</name>
    <dbReference type="NCBI Taxonomy" id="225164"/>
    <lineage>
        <taxon>Eukaryota</taxon>
        <taxon>Metazoa</taxon>
        <taxon>Spiralia</taxon>
        <taxon>Lophotrochozoa</taxon>
        <taxon>Mollusca</taxon>
        <taxon>Gastropoda</taxon>
        <taxon>Patellogastropoda</taxon>
        <taxon>Lottioidea</taxon>
        <taxon>Lottiidae</taxon>
        <taxon>Lottia</taxon>
    </lineage>
</organism>
<dbReference type="RefSeq" id="XP_009057068.1">
    <property type="nucleotide sequence ID" value="XM_009058820.1"/>
</dbReference>
<protein>
    <recommendedName>
        <fullName evidence="6">GCF C-terminal domain-containing protein</fullName>
    </recommendedName>
</protein>
<dbReference type="Proteomes" id="UP000030746">
    <property type="component" value="Unassembled WGS sequence"/>
</dbReference>
<evidence type="ECO:0000256" key="5">
    <source>
        <dbReference type="SAM" id="MobiDB-lite"/>
    </source>
</evidence>
<evidence type="ECO:0000313" key="8">
    <source>
        <dbReference type="Proteomes" id="UP000030746"/>
    </source>
</evidence>
<dbReference type="GO" id="GO:0003677">
    <property type="term" value="F:DNA binding"/>
    <property type="evidence" value="ECO:0007669"/>
    <property type="project" value="InterPro"/>
</dbReference>
<dbReference type="CTD" id="20244916"/>
<dbReference type="HOGENOM" id="CLU_010846_1_1_1"/>
<feature type="region of interest" description="Disordered" evidence="5">
    <location>
        <begin position="100"/>
        <end position="140"/>
    </location>
</feature>
<dbReference type="PANTHER" id="PTHR12214">
    <property type="entry name" value="GC-RICH SEQUENCE DNA-BINDING FACTOR"/>
    <property type="match status" value="1"/>
</dbReference>
<feature type="domain" description="GCF C-terminal" evidence="6">
    <location>
        <begin position="175"/>
        <end position="389"/>
    </location>
</feature>
<evidence type="ECO:0000256" key="1">
    <source>
        <dbReference type="ARBA" id="ARBA00004123"/>
    </source>
</evidence>
<feature type="compositionally biased region" description="Basic residues" evidence="5">
    <location>
        <begin position="116"/>
        <end position="125"/>
    </location>
</feature>
<evidence type="ECO:0000256" key="2">
    <source>
        <dbReference type="ARBA" id="ARBA00010801"/>
    </source>
</evidence>
<dbReference type="PANTHER" id="PTHR12214:SF0">
    <property type="entry name" value="LD29489P"/>
    <property type="match status" value="1"/>
</dbReference>
<dbReference type="OMA" id="IIFRERY"/>
<sequence length="494" mass="58228">MEYDRLQTEVEDGEKEIEDCQDKIPQLEKQYKFYQEIRGYVRDLVECLNEKVPVINDFENRMKTMLRQQADLLIQRRQQDVRDQCQDYMTNKKHQVVMETQEEYSRQRRVAEREARRSRRRRKRENKNLSGHHDGLSSDDEENQFDISRFNLERDDVLAGSKRLFEDVVEEFSELDYAKKQFERWKKLYGDTYQEAYIGLCLPKLLNPFIRLSLLDWNPLKEVCNDIEEFSWYNSLVLYSCHSNNDIVPDPDDDDIRLLPAIVDKIVLPKLSYICEYIWDPLSTSQTSRLVNLIQKLIKDYPTVSANNKNTQNLLKCIADRMKKCLDDDVFMPLYPKSVLENRSSGPAVFFHRQLWTCIKLLGNILSWQGILSSHVLQQLSLDGLLNRYIVLGLNTSCLTKEALEKCQAIISTFPKEWFNELNGECTLPKLENLCRYLLQTAEHLHKGSIMVRDSERLEIRNHIKQISKMLIMIQATNHAISLSNTYSFKITQV</sequence>
<comment type="similarity">
    <text evidence="2">Belongs to the GCF family.</text>
</comment>
<evidence type="ECO:0000313" key="7">
    <source>
        <dbReference type="EMBL" id="ESO92141.1"/>
    </source>
</evidence>
<dbReference type="Pfam" id="PF07842">
    <property type="entry name" value="GCFC"/>
    <property type="match status" value="1"/>
</dbReference>
<dbReference type="OrthoDB" id="429427at2759"/>
<keyword evidence="8" id="KW-1185">Reference proteome</keyword>
<dbReference type="AlphaFoldDB" id="V4AFI7"/>